<evidence type="ECO:0000313" key="2">
    <source>
        <dbReference type="EMBL" id="KAL1116925.1"/>
    </source>
</evidence>
<gene>
    <name evidence="2" type="ORF">AAG570_005394</name>
</gene>
<dbReference type="Proteomes" id="UP001558652">
    <property type="component" value="Unassembled WGS sequence"/>
</dbReference>
<protein>
    <submittedName>
        <fullName evidence="2">Uncharacterized protein</fullName>
    </submittedName>
</protein>
<sequence length="187" mass="19689">MASKRRNVFCQNKKQATTEIAFGSGMKSGGGMGGGSLLDNQAACSSVDLVGGGLSGGGGASGGFLAGGGGFLAGAAEEAPPPALSSNRKFEPPSPPLRYHPPYWPPAEGKSPSRSIRLIDTTQVQHKLRLKKAFKRRNMFYKNKTQETTEIVKEEVLMGNGSAPSVSSLSYSGIDFSITPSRPKCYM</sequence>
<organism evidence="2 3">
    <name type="scientific">Ranatra chinensis</name>
    <dbReference type="NCBI Taxonomy" id="642074"/>
    <lineage>
        <taxon>Eukaryota</taxon>
        <taxon>Metazoa</taxon>
        <taxon>Ecdysozoa</taxon>
        <taxon>Arthropoda</taxon>
        <taxon>Hexapoda</taxon>
        <taxon>Insecta</taxon>
        <taxon>Pterygota</taxon>
        <taxon>Neoptera</taxon>
        <taxon>Paraneoptera</taxon>
        <taxon>Hemiptera</taxon>
        <taxon>Heteroptera</taxon>
        <taxon>Panheteroptera</taxon>
        <taxon>Nepomorpha</taxon>
        <taxon>Nepidae</taxon>
        <taxon>Ranatrinae</taxon>
        <taxon>Ranatra</taxon>
    </lineage>
</organism>
<comment type="caution">
    <text evidence="2">The sequence shown here is derived from an EMBL/GenBank/DDBJ whole genome shotgun (WGS) entry which is preliminary data.</text>
</comment>
<feature type="region of interest" description="Disordered" evidence="1">
    <location>
        <begin position="76"/>
        <end position="112"/>
    </location>
</feature>
<evidence type="ECO:0000256" key="1">
    <source>
        <dbReference type="SAM" id="MobiDB-lite"/>
    </source>
</evidence>
<feature type="compositionally biased region" description="Pro residues" evidence="1">
    <location>
        <begin position="92"/>
        <end position="105"/>
    </location>
</feature>
<name>A0ABD0Y1V2_9HEMI</name>
<accession>A0ABD0Y1V2</accession>
<dbReference type="AlphaFoldDB" id="A0ABD0Y1V2"/>
<reference evidence="2 3" key="1">
    <citation type="submission" date="2024-07" db="EMBL/GenBank/DDBJ databases">
        <title>Chromosome-level genome assembly of the water stick insect Ranatra chinensis (Heteroptera: Nepidae).</title>
        <authorList>
            <person name="Liu X."/>
        </authorList>
    </citation>
    <scope>NUCLEOTIDE SEQUENCE [LARGE SCALE GENOMIC DNA]</scope>
    <source>
        <strain evidence="2">Cailab_2021Rc</strain>
        <tissue evidence="2">Muscle</tissue>
    </source>
</reference>
<proteinExistence type="predicted"/>
<dbReference type="EMBL" id="JBFDAA010000017">
    <property type="protein sequence ID" value="KAL1116925.1"/>
    <property type="molecule type" value="Genomic_DNA"/>
</dbReference>
<evidence type="ECO:0000313" key="3">
    <source>
        <dbReference type="Proteomes" id="UP001558652"/>
    </source>
</evidence>
<keyword evidence="3" id="KW-1185">Reference proteome</keyword>